<evidence type="ECO:0000256" key="5">
    <source>
        <dbReference type="PROSITE-ProRule" id="PRU00169"/>
    </source>
</evidence>
<dbReference type="PROSITE" id="PS50043">
    <property type="entry name" value="HTH_LUXR_2"/>
    <property type="match status" value="1"/>
</dbReference>
<dbReference type="Pfam" id="PF00072">
    <property type="entry name" value="Response_reg"/>
    <property type="match status" value="1"/>
</dbReference>
<dbReference type="InterPro" id="IPR058245">
    <property type="entry name" value="NreC/VraR/RcsB-like_REC"/>
</dbReference>
<dbReference type="SUPFAM" id="SSF46894">
    <property type="entry name" value="C-terminal effector domain of the bipartite response regulators"/>
    <property type="match status" value="1"/>
</dbReference>
<keyword evidence="9" id="KW-1185">Reference proteome</keyword>
<protein>
    <recommendedName>
        <fullName evidence="10">DNA-binding response regulator</fullName>
    </recommendedName>
</protein>
<evidence type="ECO:0008006" key="10">
    <source>
        <dbReference type="Google" id="ProtNLM"/>
    </source>
</evidence>
<dbReference type="PROSITE" id="PS00622">
    <property type="entry name" value="HTH_LUXR_1"/>
    <property type="match status" value="1"/>
</dbReference>
<dbReference type="InterPro" id="IPR016032">
    <property type="entry name" value="Sig_transdc_resp-reg_C-effctor"/>
</dbReference>
<dbReference type="Pfam" id="PF00196">
    <property type="entry name" value="GerE"/>
    <property type="match status" value="1"/>
</dbReference>
<organism evidence="8 9">
    <name type="scientific">Paenibacillus pectinilyticus</name>
    <dbReference type="NCBI Taxonomy" id="512399"/>
    <lineage>
        <taxon>Bacteria</taxon>
        <taxon>Bacillati</taxon>
        <taxon>Bacillota</taxon>
        <taxon>Bacilli</taxon>
        <taxon>Bacillales</taxon>
        <taxon>Paenibacillaceae</taxon>
        <taxon>Paenibacillus</taxon>
    </lineage>
</organism>
<dbReference type="GO" id="GO:0003677">
    <property type="term" value="F:DNA binding"/>
    <property type="evidence" value="ECO:0007669"/>
    <property type="project" value="UniProtKB-KW"/>
</dbReference>
<dbReference type="SUPFAM" id="SSF52172">
    <property type="entry name" value="CheY-like"/>
    <property type="match status" value="1"/>
</dbReference>
<accession>A0A1C0ZZI2</accession>
<feature type="modified residue" description="4-aspartylphosphate" evidence="5">
    <location>
        <position position="54"/>
    </location>
</feature>
<dbReference type="InterPro" id="IPR039420">
    <property type="entry name" value="WalR-like"/>
</dbReference>
<evidence type="ECO:0000313" key="8">
    <source>
        <dbReference type="EMBL" id="OCT13556.1"/>
    </source>
</evidence>
<keyword evidence="3" id="KW-0238">DNA-binding</keyword>
<evidence type="ECO:0000256" key="4">
    <source>
        <dbReference type="ARBA" id="ARBA00023163"/>
    </source>
</evidence>
<dbReference type="PROSITE" id="PS50110">
    <property type="entry name" value="RESPONSE_REGULATORY"/>
    <property type="match status" value="1"/>
</dbReference>
<gene>
    <name evidence="8" type="ORF">A8709_18355</name>
</gene>
<reference evidence="9" key="1">
    <citation type="submission" date="2016-05" db="EMBL/GenBank/DDBJ databases">
        <title>Paenibacillus oryzae. sp. nov., isolated from the rice root.</title>
        <authorList>
            <person name="Zhang J."/>
            <person name="Zhang X."/>
        </authorList>
    </citation>
    <scope>NUCLEOTIDE SEQUENCE [LARGE SCALE GENOMIC DNA]</scope>
    <source>
        <strain evidence="9">KCTC13222</strain>
    </source>
</reference>
<dbReference type="CDD" id="cd17535">
    <property type="entry name" value="REC_NarL-like"/>
    <property type="match status" value="1"/>
</dbReference>
<comment type="caution">
    <text evidence="8">The sequence shown here is derived from an EMBL/GenBank/DDBJ whole genome shotgun (WGS) entry which is preliminary data.</text>
</comment>
<dbReference type="Proteomes" id="UP000093309">
    <property type="component" value="Unassembled WGS sequence"/>
</dbReference>
<dbReference type="InterPro" id="IPR000792">
    <property type="entry name" value="Tscrpt_reg_LuxR_C"/>
</dbReference>
<evidence type="ECO:0000313" key="9">
    <source>
        <dbReference type="Proteomes" id="UP000093309"/>
    </source>
</evidence>
<keyword evidence="4" id="KW-0804">Transcription</keyword>
<evidence type="ECO:0000259" key="6">
    <source>
        <dbReference type="PROSITE" id="PS50043"/>
    </source>
</evidence>
<dbReference type="OrthoDB" id="9780153at2"/>
<dbReference type="SMART" id="SM00421">
    <property type="entry name" value="HTH_LUXR"/>
    <property type="match status" value="1"/>
</dbReference>
<dbReference type="STRING" id="512399.A8709_18355"/>
<name>A0A1C0ZZI2_9BACL</name>
<dbReference type="PRINTS" id="PR00038">
    <property type="entry name" value="HTHLUXR"/>
</dbReference>
<dbReference type="CDD" id="cd06170">
    <property type="entry name" value="LuxR_C_like"/>
    <property type="match status" value="1"/>
</dbReference>
<dbReference type="GO" id="GO:0000160">
    <property type="term" value="P:phosphorelay signal transduction system"/>
    <property type="evidence" value="ECO:0007669"/>
    <property type="project" value="InterPro"/>
</dbReference>
<dbReference type="InterPro" id="IPR011006">
    <property type="entry name" value="CheY-like_superfamily"/>
</dbReference>
<feature type="domain" description="HTH luxR-type" evidence="6">
    <location>
        <begin position="152"/>
        <end position="217"/>
    </location>
</feature>
<evidence type="ECO:0000256" key="1">
    <source>
        <dbReference type="ARBA" id="ARBA00022553"/>
    </source>
</evidence>
<dbReference type="PANTHER" id="PTHR43214">
    <property type="entry name" value="TWO-COMPONENT RESPONSE REGULATOR"/>
    <property type="match status" value="1"/>
</dbReference>
<dbReference type="InterPro" id="IPR001789">
    <property type="entry name" value="Sig_transdc_resp-reg_receiver"/>
</dbReference>
<dbReference type="Gene3D" id="3.40.50.2300">
    <property type="match status" value="1"/>
</dbReference>
<sequence length="219" mass="24664">MIHIGIAEDQALIRESLAIVLNLEYDLQVVWTATTGIEAIRRMEQTPADLILMDLRMPDMDGVAAIRRIRDSHPNALSIVLTTFHQEEWLMEAIHAGAKACLMKEVPPDLLISAIRSIVSRRWQPAEWSSEWRKYAPDIQFRVRTVAATVPPGGEMETLTGRDVDILRKLCLGATNKEIASELNLGEGTVKNYVSNLYAKLGVRHRAEAVKQARERGLW</sequence>
<dbReference type="GO" id="GO:0006355">
    <property type="term" value="P:regulation of DNA-templated transcription"/>
    <property type="evidence" value="ECO:0007669"/>
    <property type="project" value="InterPro"/>
</dbReference>
<feature type="domain" description="Response regulatory" evidence="7">
    <location>
        <begin position="3"/>
        <end position="119"/>
    </location>
</feature>
<evidence type="ECO:0000259" key="7">
    <source>
        <dbReference type="PROSITE" id="PS50110"/>
    </source>
</evidence>
<dbReference type="RefSeq" id="WP_065853618.1">
    <property type="nucleotide sequence ID" value="NZ_LYPC01000022.1"/>
</dbReference>
<dbReference type="SMART" id="SM00448">
    <property type="entry name" value="REC"/>
    <property type="match status" value="1"/>
</dbReference>
<dbReference type="EMBL" id="LYPC01000022">
    <property type="protein sequence ID" value="OCT13556.1"/>
    <property type="molecule type" value="Genomic_DNA"/>
</dbReference>
<keyword evidence="2" id="KW-0805">Transcription regulation</keyword>
<proteinExistence type="predicted"/>
<dbReference type="AlphaFoldDB" id="A0A1C0ZZI2"/>
<evidence type="ECO:0000256" key="3">
    <source>
        <dbReference type="ARBA" id="ARBA00023125"/>
    </source>
</evidence>
<evidence type="ECO:0000256" key="2">
    <source>
        <dbReference type="ARBA" id="ARBA00023015"/>
    </source>
</evidence>
<keyword evidence="1 5" id="KW-0597">Phosphoprotein</keyword>